<dbReference type="EMBL" id="JANPWZ010000705">
    <property type="protein sequence ID" value="KAJ3573146.1"/>
    <property type="molecule type" value="Genomic_DNA"/>
</dbReference>
<comment type="caution">
    <text evidence="2">The sequence shown here is derived from an EMBL/GenBank/DDBJ whole genome shotgun (WGS) entry which is preliminary data.</text>
</comment>
<protein>
    <submittedName>
        <fullName evidence="2">Uncharacterized protein</fullName>
    </submittedName>
</protein>
<feature type="compositionally biased region" description="Polar residues" evidence="1">
    <location>
        <begin position="434"/>
        <end position="443"/>
    </location>
</feature>
<feature type="compositionally biased region" description="Polar residues" evidence="1">
    <location>
        <begin position="522"/>
        <end position="541"/>
    </location>
</feature>
<reference evidence="2" key="1">
    <citation type="submission" date="2022-07" db="EMBL/GenBank/DDBJ databases">
        <title>Genome Sequence of Xylaria arbuscula.</title>
        <authorList>
            <person name="Buettner E."/>
        </authorList>
    </citation>
    <scope>NUCLEOTIDE SEQUENCE</scope>
    <source>
        <strain evidence="2">VT107</strain>
    </source>
</reference>
<gene>
    <name evidence="2" type="ORF">NPX13_g4804</name>
</gene>
<dbReference type="Proteomes" id="UP001148614">
    <property type="component" value="Unassembled WGS sequence"/>
</dbReference>
<evidence type="ECO:0000313" key="3">
    <source>
        <dbReference type="Proteomes" id="UP001148614"/>
    </source>
</evidence>
<evidence type="ECO:0000256" key="1">
    <source>
        <dbReference type="SAM" id="MobiDB-lite"/>
    </source>
</evidence>
<proteinExistence type="predicted"/>
<sequence>MIEAVTEVNHMPRQMTLAPYSSKQLMATNLKQPRDDPRWSTQPSTFLSYCRQLYATSQPTALAWGHLPHERPALPLFSLLFTIIGSGWPLVTPRPALALALWQAVSSAGKQRQTASSLRPLSSSSIHPEHPLHQVSTHSPIHSVRNTSAVRAFLCEVLLCSSFHRLACYAISLTFVPLTRSTFLAEILNQRHLSTPCHDAVRGVGCAAVPQGLQGPHEGVQDKLPPFVEFAYTNGSYGLPTMTCFMPGLPPGTPFNISLHSWKTPDISQFTRNYSKHTDLVKFEARVLIDGRLVATSSFNRAGPWPQLINNSFEFTKNGDLEVLKFPQFRSELLRQSYWSPADEVGRIKVIISEGFPRDSLTVPIERVKNIVAFSFQHAPLDILESSGIAWPNPAMWRRGPFNPTMPVPSQQHEDGPEAHVHSPRRRSSFPKGTVNSSGFNSAYANTSQMNANTFTGNMPNTQNLIQRGVNSQQVGYTDPFNANKVDLSSFFDWPDNLGVVGHAQTADMGKSKPLSRRANTHSKISTSDTSMPDYCSSNSAGAQPMAEFQSMSTGVAHVDDHDISNIAPKAPANTPTALIDPSFVSDLGIDIDKMGTPGNTPPSTDYFTTSTTNFSTELATSLTHSLLNQPHPLPVQGSNIAIPAPEIKSRKENRLHNEITLEPTTNLDHIDMRKVSQSVYSQFSQASRDISSTSNSPPSHSTFSGAYSQASVSGGDFGNDLTNSGIFTHGSTDPNPTMDVRISSGSDKGIKRTRQFTPASAKAIDEEDEPRRNSPRGRNGLAEQIIEAN</sequence>
<keyword evidence="3" id="KW-1185">Reference proteome</keyword>
<accession>A0A9W8NFN9</accession>
<feature type="compositionally biased region" description="Low complexity" evidence="1">
    <location>
        <begin position="692"/>
        <end position="705"/>
    </location>
</feature>
<feature type="region of interest" description="Disordered" evidence="1">
    <location>
        <begin position="724"/>
        <end position="790"/>
    </location>
</feature>
<feature type="compositionally biased region" description="Polar residues" evidence="1">
    <location>
        <begin position="724"/>
        <end position="736"/>
    </location>
</feature>
<dbReference type="AlphaFoldDB" id="A0A9W8NFN9"/>
<feature type="compositionally biased region" description="Basic and acidic residues" evidence="1">
    <location>
        <begin position="412"/>
        <end position="421"/>
    </location>
</feature>
<name>A0A9W8NFN9_9PEZI</name>
<dbReference type="VEuPathDB" id="FungiDB:F4678DRAFT_436852"/>
<organism evidence="2 3">
    <name type="scientific">Xylaria arbuscula</name>
    <dbReference type="NCBI Taxonomy" id="114810"/>
    <lineage>
        <taxon>Eukaryota</taxon>
        <taxon>Fungi</taxon>
        <taxon>Dikarya</taxon>
        <taxon>Ascomycota</taxon>
        <taxon>Pezizomycotina</taxon>
        <taxon>Sordariomycetes</taxon>
        <taxon>Xylariomycetidae</taxon>
        <taxon>Xylariales</taxon>
        <taxon>Xylariaceae</taxon>
        <taxon>Xylaria</taxon>
    </lineage>
</organism>
<evidence type="ECO:0000313" key="2">
    <source>
        <dbReference type="EMBL" id="KAJ3573146.1"/>
    </source>
</evidence>
<feature type="region of interest" description="Disordered" evidence="1">
    <location>
        <begin position="402"/>
        <end position="443"/>
    </location>
</feature>
<feature type="region of interest" description="Disordered" evidence="1">
    <location>
        <begin position="687"/>
        <end position="708"/>
    </location>
</feature>
<feature type="region of interest" description="Disordered" evidence="1">
    <location>
        <begin position="509"/>
        <end position="541"/>
    </location>
</feature>